<evidence type="ECO:0000313" key="6">
    <source>
        <dbReference type="Proteomes" id="UP000521676"/>
    </source>
</evidence>
<dbReference type="GO" id="GO:0016020">
    <property type="term" value="C:membrane"/>
    <property type="evidence" value="ECO:0007669"/>
    <property type="project" value="InterPro"/>
</dbReference>
<feature type="domain" description="EamA" evidence="3">
    <location>
        <begin position="173"/>
        <end position="310"/>
    </location>
</feature>
<feature type="transmembrane region" description="Helical" evidence="2">
    <location>
        <begin position="267"/>
        <end position="287"/>
    </location>
</feature>
<protein>
    <submittedName>
        <fullName evidence="4">DMT family transporter</fullName>
    </submittedName>
</protein>
<dbReference type="Proteomes" id="UP000521676">
    <property type="component" value="Unassembled WGS sequence"/>
</dbReference>
<feature type="transmembrane region" description="Helical" evidence="2">
    <location>
        <begin position="147"/>
        <end position="165"/>
    </location>
</feature>
<evidence type="ECO:0000313" key="7">
    <source>
        <dbReference type="Proteomes" id="UP001431572"/>
    </source>
</evidence>
<dbReference type="InterPro" id="IPR037185">
    <property type="entry name" value="EmrE-like"/>
</dbReference>
<feature type="transmembrane region" description="Helical" evidence="2">
    <location>
        <begin position="232"/>
        <end position="255"/>
    </location>
</feature>
<reference evidence="5" key="2">
    <citation type="journal article" date="2024" name="Nature">
        <title>Anoxygenic phototroph of the Chloroflexota uses a type I reaction centre.</title>
        <authorList>
            <person name="Tsuji J.M."/>
            <person name="Shaw N.A."/>
            <person name="Nagashima S."/>
            <person name="Venkiteswaran J.J."/>
            <person name="Schiff S.L."/>
            <person name="Watanabe T."/>
            <person name="Fukui M."/>
            <person name="Hanada S."/>
            <person name="Tank M."/>
            <person name="Neufeld J.D."/>
        </authorList>
    </citation>
    <scope>NUCLEOTIDE SEQUENCE</scope>
    <source>
        <strain evidence="5">L227-S17</strain>
    </source>
</reference>
<dbReference type="PANTHER" id="PTHR22911:SF76">
    <property type="entry name" value="EAMA DOMAIN-CONTAINING PROTEIN"/>
    <property type="match status" value="1"/>
</dbReference>
<evidence type="ECO:0000256" key="2">
    <source>
        <dbReference type="SAM" id="Phobius"/>
    </source>
</evidence>
<feature type="domain" description="EamA" evidence="3">
    <location>
        <begin position="30"/>
        <end position="160"/>
    </location>
</feature>
<gene>
    <name evidence="4" type="ORF">HXX08_10080</name>
    <name evidence="5" type="ORF">OZ401_001360</name>
</gene>
<feature type="transmembrane region" description="Helical" evidence="2">
    <location>
        <begin position="293"/>
        <end position="310"/>
    </location>
</feature>
<dbReference type="Gene3D" id="1.10.3730.20">
    <property type="match status" value="1"/>
</dbReference>
<feature type="transmembrane region" description="Helical" evidence="2">
    <location>
        <begin position="90"/>
        <end position="110"/>
    </location>
</feature>
<feature type="transmembrane region" description="Helical" evidence="2">
    <location>
        <begin position="202"/>
        <end position="226"/>
    </location>
</feature>
<dbReference type="EMBL" id="JACATZ010000001">
    <property type="protein sequence ID" value="NWJ46216.1"/>
    <property type="molecule type" value="Genomic_DNA"/>
</dbReference>
<proteinExistence type="inferred from homology"/>
<feature type="transmembrane region" description="Helical" evidence="2">
    <location>
        <begin position="30"/>
        <end position="50"/>
    </location>
</feature>
<keyword evidence="2" id="KW-0812">Transmembrane</keyword>
<dbReference type="PANTHER" id="PTHR22911">
    <property type="entry name" value="ACYL-MALONYL CONDENSING ENZYME-RELATED"/>
    <property type="match status" value="1"/>
</dbReference>
<organism evidence="4 6">
    <name type="scientific">Candidatus Chlorohelix allophototropha</name>
    <dbReference type="NCBI Taxonomy" id="3003348"/>
    <lineage>
        <taxon>Bacteria</taxon>
        <taxon>Bacillati</taxon>
        <taxon>Chloroflexota</taxon>
        <taxon>Chloroflexia</taxon>
        <taxon>Candidatus Chloroheliales</taxon>
        <taxon>Candidatus Chloroheliaceae</taxon>
        <taxon>Candidatus Chlorohelix</taxon>
    </lineage>
</organism>
<name>A0A8T7M392_9CHLR</name>
<dbReference type="Pfam" id="PF00892">
    <property type="entry name" value="EamA"/>
    <property type="match status" value="2"/>
</dbReference>
<keyword evidence="2" id="KW-1133">Transmembrane helix</keyword>
<dbReference type="EMBL" id="CP128399">
    <property type="protein sequence ID" value="WJW65592.1"/>
    <property type="molecule type" value="Genomic_DNA"/>
</dbReference>
<keyword evidence="7" id="KW-1185">Reference proteome</keyword>
<evidence type="ECO:0000313" key="5">
    <source>
        <dbReference type="EMBL" id="WJW65592.1"/>
    </source>
</evidence>
<feature type="transmembrane region" description="Helical" evidence="2">
    <location>
        <begin position="171"/>
        <end position="190"/>
    </location>
</feature>
<evidence type="ECO:0000256" key="1">
    <source>
        <dbReference type="ARBA" id="ARBA00007362"/>
    </source>
</evidence>
<accession>A0A8T7M392</accession>
<dbReference type="Proteomes" id="UP001431572">
    <property type="component" value="Chromosome 1"/>
</dbReference>
<comment type="similarity">
    <text evidence="1">Belongs to the EamA transporter family.</text>
</comment>
<feature type="transmembrane region" description="Helical" evidence="2">
    <location>
        <begin position="116"/>
        <end position="138"/>
    </location>
</feature>
<evidence type="ECO:0000313" key="4">
    <source>
        <dbReference type="EMBL" id="NWJ46216.1"/>
    </source>
</evidence>
<dbReference type="AlphaFoldDB" id="A0A8T7M392"/>
<keyword evidence="2" id="KW-0472">Membrane</keyword>
<evidence type="ECO:0000259" key="3">
    <source>
        <dbReference type="Pfam" id="PF00892"/>
    </source>
</evidence>
<sequence length="311" mass="33730">MRSKIAVAHETEALVQEVAQHGEAQKEKRLGLIYSLVAVGFFGTSAVMVLYANPVPPVEKSFWRLIIATLFIFTLLKITHEPLGIKRKSLPRFALYGLITAAHFVLYIASLSFTTAAHTLTLVYTSPAFVAIFSAIFLKEHISKRRWGGVAIAALGVGILAGFEPKLTPEMLLGDSMALASAVAYGLYSIAGRRERNNYSLLSYAFGLYGFAMLWMFPAALLSFSLGEGFKLYSWGPALALLGLGIVPLGLGHTLYNAGLRRLNATYVNVIATQEVTLGVFFAWAFYGQVPSISSLFGALVTLLGVLVVLI</sequence>
<dbReference type="RefSeq" id="WP_341467478.1">
    <property type="nucleotide sequence ID" value="NZ_CP128399.1"/>
</dbReference>
<feature type="transmembrane region" description="Helical" evidence="2">
    <location>
        <begin position="62"/>
        <end position="78"/>
    </location>
</feature>
<dbReference type="InterPro" id="IPR000620">
    <property type="entry name" value="EamA_dom"/>
</dbReference>
<dbReference type="SUPFAM" id="SSF103481">
    <property type="entry name" value="Multidrug resistance efflux transporter EmrE"/>
    <property type="match status" value="2"/>
</dbReference>
<reference evidence="4 6" key="1">
    <citation type="submission" date="2020-06" db="EMBL/GenBank/DDBJ databases">
        <title>Anoxygenic phototrophic Chloroflexota member uses a Type I reaction center.</title>
        <authorList>
            <person name="Tsuji J.M."/>
            <person name="Shaw N.A."/>
            <person name="Nagashima S."/>
            <person name="Venkiteswaran J."/>
            <person name="Schiff S.L."/>
            <person name="Hanada S."/>
            <person name="Tank M."/>
            <person name="Neufeld J.D."/>
        </authorList>
    </citation>
    <scope>NUCLEOTIDE SEQUENCE [LARGE SCALE GENOMIC DNA]</scope>
    <source>
        <strain evidence="4">L227-S17</strain>
    </source>
</reference>